<reference evidence="5 6" key="1">
    <citation type="submission" date="2015-09" db="EMBL/GenBank/DDBJ databases">
        <title>Host preference determinants of Valsa canker pathogens revealed by comparative genomics.</title>
        <authorList>
            <person name="Yin Z."/>
            <person name="Huang L."/>
        </authorList>
    </citation>
    <scope>NUCLEOTIDE SEQUENCE [LARGE SCALE GENOMIC DNA]</scope>
    <source>
        <strain evidence="5 6">YSFL</strain>
    </source>
</reference>
<evidence type="ECO:0000313" key="5">
    <source>
        <dbReference type="EMBL" id="ROW02814.1"/>
    </source>
</evidence>
<keyword evidence="2" id="KW-0732">Signal</keyword>
<dbReference type="EMBL" id="LJZO01000004">
    <property type="protein sequence ID" value="ROW02814.1"/>
    <property type="molecule type" value="Genomic_DNA"/>
</dbReference>
<dbReference type="InterPro" id="IPR029058">
    <property type="entry name" value="AB_hydrolase_fold"/>
</dbReference>
<dbReference type="GO" id="GO:0005509">
    <property type="term" value="F:calcium ion binding"/>
    <property type="evidence" value="ECO:0007669"/>
    <property type="project" value="InterPro"/>
</dbReference>
<evidence type="ECO:0000256" key="1">
    <source>
        <dbReference type="SAM" id="MobiDB-lite"/>
    </source>
</evidence>
<feature type="signal peptide" evidence="2">
    <location>
        <begin position="1"/>
        <end position="21"/>
    </location>
</feature>
<evidence type="ECO:0000313" key="6">
    <source>
        <dbReference type="Proteomes" id="UP000284375"/>
    </source>
</evidence>
<dbReference type="InterPro" id="IPR000073">
    <property type="entry name" value="AB_hydrolase_1"/>
</dbReference>
<dbReference type="SUPFAM" id="SSF49313">
    <property type="entry name" value="Cadherin-like"/>
    <property type="match status" value="1"/>
</dbReference>
<sequence length="997" mass="106451">MALPLRTWLALGLLALSPTMADSFGAHQDLAATNSRNLASVDERDLYGGSPSICYTYTTEFIYPSGGAGWFGNGAGGGYDPGSGPGGPGGGGVPGGGPPGFGGGPGNGGGPGGSVGPQSVTASMSGTTPTASSSAPPLAIVMAVVPGQPFTISLASLLSSSGDQVVSFTEDPSVDWIHYDPVTRSLYGTVPASQGPGRIIIHVRTVNPTTGQTSEFDIGLDIGQIAANSSTTMPPGFSIIFPPGSSTPGENPTSTSSIPASSISTGPAQTLIAGNTFAINLRMYLRSPDDTAAAISTNPDTPFLDNGFNAAAKAIVGVIPSGMSAPQTITVTFSAVHDDQTSPLRARQEDGLYVTQFPVFIRGPVNTIPTSSGGSVAPAVSSPPSVPCRPSFDINLQHPKWSSFISQSKECVQLGTALMPSDTTNALAYHPQENYLYAVSQNNRAYGYVLRIGAGGTHENTTFLIPQTNPTGTSVTAMTMGDIDVNLQFWLGYSNGNGWVQVDLNSASATYGQVINNGTANRGTYLVSDWAYLPAYPNKLWALGQQVVTAGTVYNAWLMYFDLTTKTWVNYFQFQGINGGSYLGVSGMAQWGAIYTAADGYLYGLENNSGQIWKFKVDSPTQADAIFVSQGPSGGINDGARCMLNTNLNDLNVPEQFGFLYNQAIPFRIPTEDHASLHAWHILPLGVYRRNYEELLDQKAFEAMGENMDFTRTLNFRLLLEDPEARLIIYMHGTSGTMASGYRPDSYRALYSGAPEKIHILTFDYRGFGLSTGTPSEPGLLVDAVSVYDWATKVARIPPERIVIFGQSLGSAVSIALANHLAAQVPPVSCAGLVITSSFSDLASLTATYRIGGLVPVLSPVASFPQIFHYFCRHLTSTWLNKDRIAELVRTSDRYHITLLHAEDDSAIPAEHTESLYWHAVSATSENNLSFGEFEEEKEKRKTRLGEGGWSVEWHTEKGLIRQDMPKYGVHDKIMSYPIVGMAVLRAFQSVDPRFEA</sequence>
<comment type="caution">
    <text evidence="5">The sequence shown here is derived from an EMBL/GenBank/DDBJ whole genome shotgun (WGS) entry which is preliminary data.</text>
</comment>
<dbReference type="PANTHER" id="PTHR12277:SF81">
    <property type="entry name" value="PROTEIN ABHD13"/>
    <property type="match status" value="1"/>
</dbReference>
<feature type="compositionally biased region" description="Low complexity" evidence="1">
    <location>
        <begin position="252"/>
        <end position="263"/>
    </location>
</feature>
<dbReference type="PANTHER" id="PTHR12277">
    <property type="entry name" value="ALPHA/BETA HYDROLASE DOMAIN-CONTAINING PROTEIN"/>
    <property type="match status" value="1"/>
</dbReference>
<evidence type="ECO:0000259" key="3">
    <source>
        <dbReference type="Pfam" id="PF12697"/>
    </source>
</evidence>
<dbReference type="Pfam" id="PF12697">
    <property type="entry name" value="Abhydrolase_6"/>
    <property type="match status" value="1"/>
</dbReference>
<evidence type="ECO:0000259" key="4">
    <source>
        <dbReference type="Pfam" id="PF21959"/>
    </source>
</evidence>
<dbReference type="Gene3D" id="3.40.50.1820">
    <property type="entry name" value="alpha/beta hydrolase"/>
    <property type="match status" value="1"/>
</dbReference>
<dbReference type="OrthoDB" id="446723at2759"/>
<feature type="region of interest" description="Disordered" evidence="1">
    <location>
        <begin position="81"/>
        <end position="133"/>
    </location>
</feature>
<feature type="domain" description="AB hydrolase-1" evidence="3">
    <location>
        <begin position="729"/>
        <end position="883"/>
    </location>
</feature>
<proteinExistence type="predicted"/>
<feature type="domain" description="DUF6923" evidence="4">
    <location>
        <begin position="424"/>
        <end position="643"/>
    </location>
</feature>
<dbReference type="GO" id="GO:0016020">
    <property type="term" value="C:membrane"/>
    <property type="evidence" value="ECO:0007669"/>
    <property type="project" value="InterPro"/>
</dbReference>
<organism evidence="5 6">
    <name type="scientific">Cytospora chrysosperma</name>
    <name type="common">Cytospora canker fungus</name>
    <name type="synonym">Sphaeria chrysosperma</name>
    <dbReference type="NCBI Taxonomy" id="252740"/>
    <lineage>
        <taxon>Eukaryota</taxon>
        <taxon>Fungi</taxon>
        <taxon>Dikarya</taxon>
        <taxon>Ascomycota</taxon>
        <taxon>Pezizomycotina</taxon>
        <taxon>Sordariomycetes</taxon>
        <taxon>Sordariomycetidae</taxon>
        <taxon>Diaporthales</taxon>
        <taxon>Cytosporaceae</taxon>
        <taxon>Cytospora</taxon>
    </lineage>
</organism>
<feature type="compositionally biased region" description="Gly residues" evidence="1">
    <location>
        <begin position="81"/>
        <end position="115"/>
    </location>
</feature>
<evidence type="ECO:0000256" key="2">
    <source>
        <dbReference type="SAM" id="SignalP"/>
    </source>
</evidence>
<dbReference type="AlphaFoldDB" id="A0A423WHS4"/>
<dbReference type="Pfam" id="PF21959">
    <property type="entry name" value="DUF6923"/>
    <property type="match status" value="1"/>
</dbReference>
<feature type="chain" id="PRO_5019512275" evidence="2">
    <location>
        <begin position="22"/>
        <end position="997"/>
    </location>
</feature>
<dbReference type="InterPro" id="IPR015919">
    <property type="entry name" value="Cadherin-like_sf"/>
</dbReference>
<gene>
    <name evidence="5" type="ORF">VSDG_01824</name>
</gene>
<dbReference type="SUPFAM" id="SSF53474">
    <property type="entry name" value="alpha/beta-Hydrolases"/>
    <property type="match status" value="1"/>
</dbReference>
<keyword evidence="6" id="KW-1185">Reference proteome</keyword>
<dbReference type="STRING" id="252740.A0A423WHS4"/>
<feature type="compositionally biased region" description="Low complexity" evidence="1">
    <location>
        <begin position="121"/>
        <end position="133"/>
    </location>
</feature>
<dbReference type="Proteomes" id="UP000284375">
    <property type="component" value="Unassembled WGS sequence"/>
</dbReference>
<feature type="region of interest" description="Disordered" evidence="1">
    <location>
        <begin position="243"/>
        <end position="263"/>
    </location>
</feature>
<protein>
    <submittedName>
        <fullName evidence="5">Uncharacterized protein</fullName>
    </submittedName>
</protein>
<dbReference type="InterPro" id="IPR054215">
    <property type="entry name" value="DUF6923"/>
</dbReference>
<name>A0A423WHS4_CYTCH</name>
<accession>A0A423WHS4</accession>